<evidence type="ECO:0000313" key="2">
    <source>
        <dbReference type="Proteomes" id="UP000308744"/>
    </source>
</evidence>
<dbReference type="RefSeq" id="WP_107897297.1">
    <property type="nucleotide sequence ID" value="NZ_PYWM01000036.1"/>
</dbReference>
<sequence>MAIMSKVHVWMGISNVDNGTFNEYFEIDYSNPDMDIDDPNYKICEFCKDINEKFYDEDWIGVYWEDKLTDVDEFIEELSVDDKTMVEIKNICIHKGLNKVNTMFYYYDPEIVVTDVNKLYNGLHYIGLFDTDF</sequence>
<accession>A0A4U2XT76</accession>
<name>A0A4U2XT76_9BACI</name>
<dbReference type="AlphaFoldDB" id="A0A4U2XT76"/>
<evidence type="ECO:0000313" key="1">
    <source>
        <dbReference type="EMBL" id="TKI50950.1"/>
    </source>
</evidence>
<gene>
    <name evidence="1" type="ORF">FC756_27230</name>
</gene>
<organism evidence="1 2">
    <name type="scientific">Lysinibacillus mangiferihumi</name>
    <dbReference type="NCBI Taxonomy" id="1130819"/>
    <lineage>
        <taxon>Bacteria</taxon>
        <taxon>Bacillati</taxon>
        <taxon>Bacillota</taxon>
        <taxon>Bacilli</taxon>
        <taxon>Bacillales</taxon>
        <taxon>Bacillaceae</taxon>
        <taxon>Lysinibacillus</taxon>
    </lineage>
</organism>
<dbReference type="InterPro" id="IPR025560">
    <property type="entry name" value="Imm22"/>
</dbReference>
<dbReference type="Pfam" id="PF14112">
    <property type="entry name" value="DUF4284"/>
    <property type="match status" value="1"/>
</dbReference>
<protein>
    <recommendedName>
        <fullName evidence="3">Immunity 22 family protein</fullName>
    </recommendedName>
</protein>
<proteinExistence type="predicted"/>
<dbReference type="Proteomes" id="UP000308744">
    <property type="component" value="Unassembled WGS sequence"/>
</dbReference>
<reference evidence="1 2" key="1">
    <citation type="submission" date="2019-04" db="EMBL/GenBank/DDBJ databases">
        <title>Lysinibacillus genome sequencing.</title>
        <authorList>
            <person name="Dunlap C."/>
        </authorList>
    </citation>
    <scope>NUCLEOTIDE SEQUENCE [LARGE SCALE GENOMIC DNA]</scope>
    <source>
        <strain evidence="1 2">CCTCC AB 2010389</strain>
    </source>
</reference>
<keyword evidence="2" id="KW-1185">Reference proteome</keyword>
<comment type="caution">
    <text evidence="1">The sequence shown here is derived from an EMBL/GenBank/DDBJ whole genome shotgun (WGS) entry which is preliminary data.</text>
</comment>
<dbReference type="EMBL" id="SZPU01000175">
    <property type="protein sequence ID" value="TKI50950.1"/>
    <property type="molecule type" value="Genomic_DNA"/>
</dbReference>
<evidence type="ECO:0008006" key="3">
    <source>
        <dbReference type="Google" id="ProtNLM"/>
    </source>
</evidence>